<feature type="region of interest" description="Disordered" evidence="4">
    <location>
        <begin position="1208"/>
        <end position="1227"/>
    </location>
</feature>
<feature type="compositionally biased region" description="Low complexity" evidence="4">
    <location>
        <begin position="1786"/>
        <end position="1802"/>
    </location>
</feature>
<feature type="domain" description="ELMO" evidence="6">
    <location>
        <begin position="139"/>
        <end position="298"/>
    </location>
</feature>
<organism evidence="8 9">
    <name type="scientific">Tenebrio molitor</name>
    <name type="common">Yellow mealworm beetle</name>
    <dbReference type="NCBI Taxonomy" id="7067"/>
    <lineage>
        <taxon>Eukaryota</taxon>
        <taxon>Metazoa</taxon>
        <taxon>Ecdysozoa</taxon>
        <taxon>Arthropoda</taxon>
        <taxon>Hexapoda</taxon>
        <taxon>Insecta</taxon>
        <taxon>Pterygota</taxon>
        <taxon>Neoptera</taxon>
        <taxon>Endopterygota</taxon>
        <taxon>Coleoptera</taxon>
        <taxon>Polyphaga</taxon>
        <taxon>Cucujiformia</taxon>
        <taxon>Tenebrionidae</taxon>
        <taxon>Tenebrio</taxon>
    </lineage>
</organism>
<feature type="compositionally biased region" description="Basic and acidic residues" evidence="4">
    <location>
        <begin position="473"/>
        <end position="482"/>
    </location>
</feature>
<dbReference type="InterPro" id="IPR018359">
    <property type="entry name" value="Bromodomain_CS"/>
</dbReference>
<evidence type="ECO:0000259" key="6">
    <source>
        <dbReference type="PROSITE" id="PS51335"/>
    </source>
</evidence>
<feature type="compositionally biased region" description="Polar residues" evidence="4">
    <location>
        <begin position="1678"/>
        <end position="1706"/>
    </location>
</feature>
<gene>
    <name evidence="8" type="ORF">GEV33_012337</name>
</gene>
<dbReference type="EMBL" id="JABDTM020027477">
    <property type="protein sequence ID" value="KAH0810449.1"/>
    <property type="molecule type" value="Genomic_DNA"/>
</dbReference>
<evidence type="ECO:0000259" key="7">
    <source>
        <dbReference type="PROSITE" id="PS51525"/>
    </source>
</evidence>
<feature type="region of interest" description="Disordered" evidence="4">
    <location>
        <begin position="618"/>
        <end position="666"/>
    </location>
</feature>
<feature type="compositionally biased region" description="Basic and acidic residues" evidence="4">
    <location>
        <begin position="1217"/>
        <end position="1227"/>
    </location>
</feature>
<evidence type="ECO:0000256" key="3">
    <source>
        <dbReference type="PROSITE-ProRule" id="PRU00035"/>
    </source>
</evidence>
<feature type="region of interest" description="Disordered" evidence="4">
    <location>
        <begin position="720"/>
        <end position="774"/>
    </location>
</feature>
<dbReference type="Proteomes" id="UP000719412">
    <property type="component" value="Unassembled WGS sequence"/>
</dbReference>
<feature type="compositionally biased region" description="Low complexity" evidence="4">
    <location>
        <begin position="938"/>
        <end position="950"/>
    </location>
</feature>
<dbReference type="CDD" id="cd05497">
    <property type="entry name" value="Bromo_Brdt_I_like"/>
    <property type="match status" value="1"/>
</dbReference>
<dbReference type="GO" id="GO:0006338">
    <property type="term" value="P:chromatin remodeling"/>
    <property type="evidence" value="ECO:0007669"/>
    <property type="project" value="TreeGrafter"/>
</dbReference>
<evidence type="ECO:0000313" key="9">
    <source>
        <dbReference type="Proteomes" id="UP000719412"/>
    </source>
</evidence>
<dbReference type="InterPro" id="IPR038336">
    <property type="entry name" value="NET_sf"/>
</dbReference>
<dbReference type="PROSITE" id="PS51335">
    <property type="entry name" value="ELMO"/>
    <property type="match status" value="1"/>
</dbReference>
<feature type="region of interest" description="Disordered" evidence="4">
    <location>
        <begin position="1451"/>
        <end position="1471"/>
    </location>
</feature>
<feature type="compositionally biased region" description="Low complexity" evidence="4">
    <location>
        <begin position="633"/>
        <end position="657"/>
    </location>
</feature>
<dbReference type="GO" id="GO:0005634">
    <property type="term" value="C:nucleus"/>
    <property type="evidence" value="ECO:0007669"/>
    <property type="project" value="TreeGrafter"/>
</dbReference>
<dbReference type="InterPro" id="IPR006816">
    <property type="entry name" value="ELMO_dom"/>
</dbReference>
<dbReference type="PRINTS" id="PR00503">
    <property type="entry name" value="BROMODOMAIN"/>
</dbReference>
<dbReference type="Gene3D" id="1.20.920.10">
    <property type="entry name" value="Bromodomain-like"/>
    <property type="match status" value="2"/>
</dbReference>
<evidence type="ECO:0000256" key="4">
    <source>
        <dbReference type="SAM" id="MobiDB-lite"/>
    </source>
</evidence>
<protein>
    <submittedName>
        <fullName evidence="8">Uncharacterized protein</fullName>
    </submittedName>
</protein>
<dbReference type="FunFam" id="1.20.1270.220:FF:000001">
    <property type="entry name" value="bromodomain-containing protein 2 isoform X1"/>
    <property type="match status" value="1"/>
</dbReference>
<evidence type="ECO:0000256" key="2">
    <source>
        <dbReference type="ARBA" id="ARBA00023117"/>
    </source>
</evidence>
<dbReference type="SUPFAM" id="SSF47370">
    <property type="entry name" value="Bromodomain"/>
    <property type="match status" value="2"/>
</dbReference>
<feature type="region of interest" description="Disordered" evidence="4">
    <location>
        <begin position="450"/>
        <end position="504"/>
    </location>
</feature>
<feature type="compositionally biased region" description="Basic and acidic residues" evidence="4">
    <location>
        <begin position="1653"/>
        <end position="1663"/>
    </location>
</feature>
<proteinExistence type="predicted"/>
<dbReference type="InterPro" id="IPR050935">
    <property type="entry name" value="Bromo_chromatin_reader"/>
</dbReference>
<feature type="compositionally biased region" description="Basic and acidic residues" evidence="4">
    <location>
        <begin position="1803"/>
        <end position="1825"/>
    </location>
</feature>
<feature type="compositionally biased region" description="Polar residues" evidence="4">
    <location>
        <begin position="1310"/>
        <end position="1321"/>
    </location>
</feature>
<dbReference type="Gene3D" id="1.20.1270.220">
    <property type="match status" value="2"/>
</dbReference>
<feature type="compositionally biased region" description="Low complexity" evidence="4">
    <location>
        <begin position="744"/>
        <end position="757"/>
    </location>
</feature>
<dbReference type="GO" id="GO:0006355">
    <property type="term" value="P:regulation of DNA-templated transcription"/>
    <property type="evidence" value="ECO:0007669"/>
    <property type="project" value="TreeGrafter"/>
</dbReference>
<dbReference type="FunFam" id="1.20.920.10:FF:000003">
    <property type="entry name" value="Bromodomain-containing protein 2"/>
    <property type="match status" value="1"/>
</dbReference>
<dbReference type="InterPro" id="IPR001487">
    <property type="entry name" value="Bromodomain"/>
</dbReference>
<keyword evidence="1" id="KW-0677">Repeat</keyword>
<dbReference type="InterPro" id="IPR043508">
    <property type="entry name" value="Bromo_Brdt_I"/>
</dbReference>
<evidence type="ECO:0000259" key="5">
    <source>
        <dbReference type="PROSITE" id="PS50014"/>
    </source>
</evidence>
<feature type="region of interest" description="Disordered" evidence="4">
    <location>
        <begin position="1403"/>
        <end position="1427"/>
    </location>
</feature>
<dbReference type="Pfam" id="PF04727">
    <property type="entry name" value="ELMO_CED12"/>
    <property type="match status" value="1"/>
</dbReference>
<keyword evidence="2 3" id="KW-0103">Bromodomain</keyword>
<dbReference type="FunFam" id="1.20.920.10:FF:000002">
    <property type="entry name" value="Bromodomain-containing protein 4"/>
    <property type="match status" value="1"/>
</dbReference>
<feature type="region of interest" description="Disordered" evidence="4">
    <location>
        <begin position="1641"/>
        <end position="1825"/>
    </location>
</feature>
<feature type="compositionally biased region" description="Low complexity" evidence="4">
    <location>
        <begin position="1268"/>
        <end position="1291"/>
    </location>
</feature>
<dbReference type="InterPro" id="IPR036427">
    <property type="entry name" value="Bromodomain-like_sf"/>
</dbReference>
<reference evidence="8" key="1">
    <citation type="journal article" date="2020" name="J Insects Food Feed">
        <title>The yellow mealworm (Tenebrio molitor) genome: a resource for the emerging insects as food and feed industry.</title>
        <authorList>
            <person name="Eriksson T."/>
            <person name="Andere A."/>
            <person name="Kelstrup H."/>
            <person name="Emery V."/>
            <person name="Picard C."/>
        </authorList>
    </citation>
    <scope>NUCLEOTIDE SEQUENCE</scope>
    <source>
        <strain evidence="8">Stoneville</strain>
        <tissue evidence="8">Whole head</tissue>
    </source>
</reference>
<feature type="compositionally biased region" description="Basic and acidic residues" evidence="4">
    <location>
        <begin position="1715"/>
        <end position="1769"/>
    </location>
</feature>
<sequence>MYILWWCFTRYLRPIIKWFLRRTTGLCELQRICYGKVSGAPRTNSVEYSLSMSKSPQIEQLLCHLNDVSDNQRFAGPNLKDLTSGAVNTVTLVKKINPKIHFQFVINFGQCVEQIWGYRQLLAEVEELRKTSYDADNFTHERKLFDLWEKLMPREALEGRVTKQWQYIGFQGDDPKTDFRGMGMLGLENLLAFATDYGEAASYVLSHSHHPVYGYAFAIVGINLTSLAWTLLREGDAKTYFYNMSKNLPTIRLFHQFYSYLFYEFDKYWIESSVVDESPVIRPGRVDFAAKTRFSRCARDGSVENGGILTGSAVSEAPAGKSRHCASRAGGHHGLCAKLGEQICRKWYCYNIFPECSSIESGGFLAGGRPIRPPICGNGLSHRGKPRLCARHVVKALQKSVSRCQIRFRREKRVFRPLARHFHAVFRHVDRCLSKLTADTRARSRHLSPEMIAHRGLRSGPPCSGGAAGKMSDTNKDKEPPPRLEPVNGVVQPPVQPPPDRPGRVTNQLQFLQKTVLKAVWKHHFAWPFRQPVDAKKLNLPDYHQIILTPMDLGTIKKRLDNNFYTSGKECIQDFNTMFTNCYVYNKPGEDVVVMAQTLEKVFLTKVADMPKEEFAVAKGAKGKKGRTSGVVGASAGRGRPPAAVSSTVSTPVATSTGSLGLPLGTQAPPTIPGSTATTTIAPAATHATLPQQPIAPPSNYHVAPPIVNSLDSNLTPSTVLPGNVVPPSQPAKVKKGVKRKADTTTPTATAYDYNPPMESSKSAKISTRRESGRQIKKPSMDVFVPYHQSNITPPLYTSTPQVSAHKNKEKLSEALKSCNEILKELFSKKHSSYAWPFYKPVDAELLGLHDYHDIIKKPMDLGTVKHKMDTREYRTAQEFAADVRLIFTNCYKYNPSDHDVVAMARKLQDVFEVNFCRFRFAKIPDEPVNRIGMPPKSESSSSGSSSESSSETEDSEEESRNKQLKLLEKELIAMQEKMRKLVEESTKKKKEKKKQKEKDKSKKVMANSSSMDSVEDSIASVVSGADLKMGTDGQHPVGGGKSMNMHHMQPGGANASLKPPKSKSVRGPKPAVASNAPAKRGKNNSKTGGGRKKSTTQAPNLAFDSEDEDNAKPMSYDEKRQLSLDINKLPGRIAEPYNRRMSWSPVFFFYAAGDKLGRVVHIIQSREPSLRDSNPDEIEIDFETLKPSTLRELESYVASCLRKKPRKPYYKKMPGKSKDEQMAEKKQELEKRLLDVNDKIGNSKKAPKKEEANRVDPTGAGGPSGRLSSSSSSSDSDSSTSSLSTSSSDSSDSEAGGSNRQAKKKTKKSPNPSVGNSTMVSRRPPVSTLSCGTHTYRLRRVPTSGIRRGIFDDFCFFGEVCEVVCLSVVQFPLRTWVYRFRCFQKPQLAPVALPTTNNTTTIQNNQVHPPIPNHMESKPNTNAMPVTNRKPSISNDKPLMMAAQTLASTTAPQAPKQVALPTPSPDKPKTNILSPLTSSYTDPLEQSLASLEHDIIKNEPMDPMNNMVSLNHPMVNQTVSTAPNLNPPLLQSSMVVDIKPPPTVDLGNMLPVNSVVHPIHNSLESDISSLMQPNTTTQPNMMHTTNNGFGNIKHEYEMNTNNNGLSSMGGVPMNVTIPSMFDPLPQQMNNMPKKEIKAEERPENHIPPNQQNDRKPSLDHKHSSQSFNYKKQEHNVKNASSWSSLAKANSPQNTTPGGSNQQQLRDSFKAFQNKAKEKADREKQRLENLELKRQQKQQAEKERLRVENERRKEKEEEDALEKARKAVAEHQQQPIAAQRVEELRSSPGEGSISPGSQSSGSERTDRERQRLQEQERRRREVVRRAGGGDKVTYVIRIRFGNANDNKMAVFRNVT</sequence>
<feature type="domain" description="NET" evidence="7">
    <location>
        <begin position="1105"/>
        <end position="1209"/>
    </location>
</feature>
<feature type="compositionally biased region" description="Basic residues" evidence="4">
    <location>
        <begin position="1080"/>
        <end position="1095"/>
    </location>
</feature>
<reference evidence="8" key="2">
    <citation type="submission" date="2021-08" db="EMBL/GenBank/DDBJ databases">
        <authorList>
            <person name="Eriksson T."/>
        </authorList>
    </citation>
    <scope>NUCLEOTIDE SEQUENCE</scope>
    <source>
        <strain evidence="8">Stoneville</strain>
        <tissue evidence="8">Whole head</tissue>
    </source>
</reference>
<keyword evidence="9" id="KW-1185">Reference proteome</keyword>
<evidence type="ECO:0000256" key="1">
    <source>
        <dbReference type="ARBA" id="ARBA00022737"/>
    </source>
</evidence>
<comment type="caution">
    <text evidence="8">The sequence shown here is derived from an EMBL/GenBank/DDBJ whole genome shotgun (WGS) entry which is preliminary data.</text>
</comment>
<accession>A0A8J6H8Y8</accession>
<feature type="domain" description="Bromo" evidence="5">
    <location>
        <begin position="521"/>
        <end position="593"/>
    </location>
</feature>
<dbReference type="SMART" id="SM00297">
    <property type="entry name" value="BROMO"/>
    <property type="match status" value="2"/>
</dbReference>
<dbReference type="InterPro" id="IPR027353">
    <property type="entry name" value="NET_dom"/>
</dbReference>
<dbReference type="PANTHER" id="PTHR22880">
    <property type="entry name" value="FALZ-RELATED BROMODOMAIN-CONTAINING PROTEINS"/>
    <property type="match status" value="1"/>
</dbReference>
<feature type="region of interest" description="Disordered" evidence="4">
    <location>
        <begin position="982"/>
        <end position="1122"/>
    </location>
</feature>
<dbReference type="PROSITE" id="PS50014">
    <property type="entry name" value="BROMODOMAIN_2"/>
    <property type="match status" value="2"/>
</dbReference>
<dbReference type="CDD" id="cd05498">
    <property type="entry name" value="Bromo_Brdt_II_like"/>
    <property type="match status" value="1"/>
</dbReference>
<dbReference type="PANTHER" id="PTHR22880:SF225">
    <property type="entry name" value="BROMODOMAIN-CONTAINING PROTEIN BET-1-RELATED"/>
    <property type="match status" value="1"/>
</dbReference>
<dbReference type="Pfam" id="PF00439">
    <property type="entry name" value="Bromodomain"/>
    <property type="match status" value="2"/>
</dbReference>
<dbReference type="Pfam" id="PF17035">
    <property type="entry name" value="BET"/>
    <property type="match status" value="1"/>
</dbReference>
<dbReference type="PROSITE" id="PS00633">
    <property type="entry name" value="BROMODOMAIN_1"/>
    <property type="match status" value="2"/>
</dbReference>
<evidence type="ECO:0000313" key="8">
    <source>
        <dbReference type="EMBL" id="KAH0810449.1"/>
    </source>
</evidence>
<dbReference type="GO" id="GO:0000785">
    <property type="term" value="C:chromatin"/>
    <property type="evidence" value="ECO:0007669"/>
    <property type="project" value="TreeGrafter"/>
</dbReference>
<dbReference type="InterPro" id="IPR043509">
    <property type="entry name" value="Bromo_Brdt_II"/>
</dbReference>
<name>A0A8J6H8Y8_TENMO</name>
<feature type="domain" description="Bromo" evidence="5">
    <location>
        <begin position="830"/>
        <end position="902"/>
    </location>
</feature>
<feature type="region of interest" description="Disordered" evidence="4">
    <location>
        <begin position="1235"/>
        <end position="1331"/>
    </location>
</feature>
<feature type="region of interest" description="Disordered" evidence="4">
    <location>
        <begin position="928"/>
        <end position="963"/>
    </location>
</feature>
<dbReference type="PROSITE" id="PS51525">
    <property type="entry name" value="NET"/>
    <property type="match status" value="1"/>
</dbReference>